<dbReference type="Pfam" id="PF13561">
    <property type="entry name" value="adh_short_C2"/>
    <property type="match status" value="1"/>
</dbReference>
<dbReference type="Gene3D" id="3.10.450.50">
    <property type="match status" value="1"/>
</dbReference>
<protein>
    <recommendedName>
        <fullName evidence="3">SnoaL-like domain-containing protein</fullName>
    </recommendedName>
</protein>
<dbReference type="PRINTS" id="PR00081">
    <property type="entry name" value="GDHRDH"/>
</dbReference>
<evidence type="ECO:0000256" key="2">
    <source>
        <dbReference type="SAM" id="MobiDB-lite"/>
    </source>
</evidence>
<dbReference type="EMBL" id="QGTA01000234">
    <property type="protein sequence ID" value="RQW89379.1"/>
    <property type="molecule type" value="Genomic_DNA"/>
</dbReference>
<sequence length="484" mass="50559">MPSTSPRPPASWPATGPASSPGRSSTSTEASVSEPSRSLPVELDALLAERAVERALLRYARGIDRMDRALAASAFHPDARITLGGTTADRDTMLDTVFALVARRTMTMHYLTNILVELDPADPDRARAETYGIALQRSTSEPPRGNIISGFRYVDLVTRRAGEWRVRERRTVSEWQRVDDLAGQWPIPEAALRGARDASDPISSPWPPGGPAARLRRPGRTRPASPGAPVGDPRPGVGADAPRLGFRTGDVVVVTGAGSGIGAATAVAAGAQGLVVSAWDLDAAALAAVSAAVRAAGGVVDPHVVDVADEAAVRAALAGTRSAYGPVRHLVNNAGPSSATELDFDHAVRLCVGSVRSVTRAWLEQAPPEATLVNTASVAGTAVGTASDWYSAAKAAIVGYTRHLAAHRADVVRANAVAPGMVDTPRLRGFAESPTGQSVLARVPSHRMATPDEIAWPILFLLSPLASYVNGAVLVVDGGWTVTQ</sequence>
<evidence type="ECO:0000256" key="1">
    <source>
        <dbReference type="ARBA" id="ARBA00006484"/>
    </source>
</evidence>
<dbReference type="InterPro" id="IPR032710">
    <property type="entry name" value="NTF2-like_dom_sf"/>
</dbReference>
<dbReference type="Proteomes" id="UP000274694">
    <property type="component" value="Unassembled WGS sequence"/>
</dbReference>
<evidence type="ECO:0000313" key="5">
    <source>
        <dbReference type="Proteomes" id="UP000274694"/>
    </source>
</evidence>
<accession>A0ABX9XYM5</accession>
<evidence type="ECO:0000259" key="3">
    <source>
        <dbReference type="Pfam" id="PF13577"/>
    </source>
</evidence>
<dbReference type="CDD" id="cd05233">
    <property type="entry name" value="SDR_c"/>
    <property type="match status" value="1"/>
</dbReference>
<dbReference type="Pfam" id="PF13577">
    <property type="entry name" value="SnoaL_4"/>
    <property type="match status" value="1"/>
</dbReference>
<dbReference type="PANTHER" id="PTHR42760:SF135">
    <property type="entry name" value="BLL7886 PROTEIN"/>
    <property type="match status" value="1"/>
</dbReference>
<reference evidence="4 5" key="1">
    <citation type="submission" date="2018-05" db="EMBL/GenBank/DDBJ databases">
        <title>Micromonospora from Atacama Desert.</title>
        <authorList>
            <person name="Carro L."/>
            <person name="Goodfellow M."/>
            <person name="Klenk H.-P."/>
        </authorList>
    </citation>
    <scope>NUCLEOTIDE SEQUENCE [LARGE SCALE GENOMIC DNA]</scope>
    <source>
        <strain evidence="4 5">LB41</strain>
    </source>
</reference>
<feature type="region of interest" description="Disordered" evidence="2">
    <location>
        <begin position="193"/>
        <end position="239"/>
    </location>
</feature>
<proteinExistence type="inferred from homology"/>
<feature type="domain" description="SnoaL-like" evidence="3">
    <location>
        <begin position="45"/>
        <end position="170"/>
    </location>
</feature>
<dbReference type="InterPro" id="IPR037401">
    <property type="entry name" value="SnoaL-like"/>
</dbReference>
<dbReference type="CDD" id="cd00531">
    <property type="entry name" value="NTF2_like"/>
    <property type="match status" value="1"/>
</dbReference>
<gene>
    <name evidence="4" type="ORF">DLJ60_22815</name>
</gene>
<dbReference type="SUPFAM" id="SSF51735">
    <property type="entry name" value="NAD(P)-binding Rossmann-fold domains"/>
    <property type="match status" value="1"/>
</dbReference>
<dbReference type="SUPFAM" id="SSF54427">
    <property type="entry name" value="NTF2-like"/>
    <property type="match status" value="1"/>
</dbReference>
<organism evidence="4 5">
    <name type="scientific">Micromonospora chalcea</name>
    <dbReference type="NCBI Taxonomy" id="1874"/>
    <lineage>
        <taxon>Bacteria</taxon>
        <taxon>Bacillati</taxon>
        <taxon>Actinomycetota</taxon>
        <taxon>Actinomycetes</taxon>
        <taxon>Micromonosporales</taxon>
        <taxon>Micromonosporaceae</taxon>
        <taxon>Micromonospora</taxon>
    </lineage>
</organism>
<dbReference type="PROSITE" id="PS00061">
    <property type="entry name" value="ADH_SHORT"/>
    <property type="match status" value="1"/>
</dbReference>
<name>A0ABX9XYM5_MICCH</name>
<keyword evidence="5" id="KW-1185">Reference proteome</keyword>
<dbReference type="Gene3D" id="3.40.50.720">
    <property type="entry name" value="NAD(P)-binding Rossmann-like Domain"/>
    <property type="match status" value="1"/>
</dbReference>
<comment type="similarity">
    <text evidence="1">Belongs to the short-chain dehydrogenases/reductases (SDR) family.</text>
</comment>
<dbReference type="InterPro" id="IPR002347">
    <property type="entry name" value="SDR_fam"/>
</dbReference>
<dbReference type="PRINTS" id="PR00080">
    <property type="entry name" value="SDRFAMILY"/>
</dbReference>
<dbReference type="InterPro" id="IPR036291">
    <property type="entry name" value="NAD(P)-bd_dom_sf"/>
</dbReference>
<dbReference type="PANTHER" id="PTHR42760">
    <property type="entry name" value="SHORT-CHAIN DEHYDROGENASES/REDUCTASES FAMILY MEMBER"/>
    <property type="match status" value="1"/>
</dbReference>
<feature type="region of interest" description="Disordered" evidence="2">
    <location>
        <begin position="1"/>
        <end position="38"/>
    </location>
</feature>
<comment type="caution">
    <text evidence="4">The sequence shown here is derived from an EMBL/GenBank/DDBJ whole genome shotgun (WGS) entry which is preliminary data.</text>
</comment>
<evidence type="ECO:0000313" key="4">
    <source>
        <dbReference type="EMBL" id="RQW89379.1"/>
    </source>
</evidence>
<feature type="compositionally biased region" description="Polar residues" evidence="2">
    <location>
        <begin position="17"/>
        <end position="36"/>
    </location>
</feature>
<feature type="compositionally biased region" description="Pro residues" evidence="2">
    <location>
        <begin position="1"/>
        <end position="11"/>
    </location>
</feature>
<dbReference type="InterPro" id="IPR020904">
    <property type="entry name" value="Sc_DH/Rdtase_CS"/>
</dbReference>